<gene>
    <name evidence="5" type="primary">CCS1</name>
    <name evidence="5" type="ORF">LAWI1_G003539</name>
</gene>
<dbReference type="GO" id="GO:0006801">
    <property type="term" value="P:superoxide metabolic process"/>
    <property type="evidence" value="ECO:0007669"/>
    <property type="project" value="InterPro"/>
</dbReference>
<dbReference type="EMBL" id="QGML01000381">
    <property type="protein sequence ID" value="TVY92140.1"/>
    <property type="molecule type" value="Genomic_DNA"/>
</dbReference>
<dbReference type="InterPro" id="IPR024134">
    <property type="entry name" value="SOD_Cu/Zn_/chaperone"/>
</dbReference>
<dbReference type="CDD" id="cd00371">
    <property type="entry name" value="HMA"/>
    <property type="match status" value="1"/>
</dbReference>
<evidence type="ECO:0000256" key="3">
    <source>
        <dbReference type="ARBA" id="ARBA00016103"/>
    </source>
</evidence>
<reference evidence="5 6" key="1">
    <citation type="submission" date="2018-05" db="EMBL/GenBank/DDBJ databases">
        <title>Genome sequencing and assembly of the regulated plant pathogen Lachnellula willkommii and related sister species for the development of diagnostic species identification markers.</title>
        <authorList>
            <person name="Giroux E."/>
            <person name="Bilodeau G."/>
        </authorList>
    </citation>
    <scope>NUCLEOTIDE SEQUENCE [LARGE SCALE GENOMIC DNA]</scope>
    <source>
        <strain evidence="5 6">CBS 172.35</strain>
    </source>
</reference>
<dbReference type="InterPro" id="IPR006121">
    <property type="entry name" value="HMA_dom"/>
</dbReference>
<dbReference type="SUPFAM" id="SSF55008">
    <property type="entry name" value="HMA, heavy metal-associated domain"/>
    <property type="match status" value="1"/>
</dbReference>
<comment type="cofactor">
    <cofactor evidence="1">
        <name>Cu(2+)</name>
        <dbReference type="ChEBI" id="CHEBI:29036"/>
    </cofactor>
</comment>
<evidence type="ECO:0000313" key="6">
    <source>
        <dbReference type="Proteomes" id="UP000315522"/>
    </source>
</evidence>
<name>A0A559MGP9_9HELO</name>
<protein>
    <recommendedName>
        <fullName evidence="3">Superoxide dismutase 1 copper chaperone</fullName>
    </recommendedName>
</protein>
<organism evidence="5 6">
    <name type="scientific">Lachnellula willkommii</name>
    <dbReference type="NCBI Taxonomy" id="215461"/>
    <lineage>
        <taxon>Eukaryota</taxon>
        <taxon>Fungi</taxon>
        <taxon>Dikarya</taxon>
        <taxon>Ascomycota</taxon>
        <taxon>Pezizomycotina</taxon>
        <taxon>Leotiomycetes</taxon>
        <taxon>Helotiales</taxon>
        <taxon>Lachnaceae</taxon>
        <taxon>Lachnellula</taxon>
    </lineage>
</organism>
<keyword evidence="6" id="KW-1185">Reference proteome</keyword>
<dbReference type="PROSITE" id="PS50846">
    <property type="entry name" value="HMA_2"/>
    <property type="match status" value="1"/>
</dbReference>
<dbReference type="Proteomes" id="UP000315522">
    <property type="component" value="Unassembled WGS sequence"/>
</dbReference>
<dbReference type="Gene3D" id="3.30.70.100">
    <property type="match status" value="1"/>
</dbReference>
<dbReference type="InterPro" id="IPR036163">
    <property type="entry name" value="HMA_dom_sf"/>
</dbReference>
<proteinExistence type="inferred from homology"/>
<comment type="similarity">
    <text evidence="2">Belongs to the CCS1 family.</text>
</comment>
<evidence type="ECO:0000256" key="1">
    <source>
        <dbReference type="ARBA" id="ARBA00001973"/>
    </source>
</evidence>
<dbReference type="Gene3D" id="2.60.40.200">
    <property type="entry name" value="Superoxide dismutase, copper/zinc binding domain"/>
    <property type="match status" value="1"/>
</dbReference>
<evidence type="ECO:0000313" key="5">
    <source>
        <dbReference type="EMBL" id="TVY92140.1"/>
    </source>
</evidence>
<accession>A0A559MGP9</accession>
<sequence>MAITTPFQTLFAVPMSCESCVKDISGSLHQLSGIQKVEANLKEQLVTIEGTGSSNSPPVGFHCRHSKRLAAPSAIVAAIQSTGRDAILRGSGGSNTSRHWFIIYNSSEGAAVCILETHANTVLDPVRGLARMVQVSPNLTLIDLTIRGLSPGKYWATIRETGDISRGAVSTRGIWTDPKEGALKPRGFLGTVTVGKNGMGSVFIDKPIEIWEMIGRGLVVSKQHEGEGKFEKNDEDTLVGVIARSAGVWDNDKTVCSCSGKTLWEERKDEVRKGML</sequence>
<dbReference type="AlphaFoldDB" id="A0A559MGP9"/>
<feature type="domain" description="HMA" evidence="4">
    <location>
        <begin position="6"/>
        <end position="87"/>
    </location>
</feature>
<comment type="caution">
    <text evidence="5">The sequence shown here is derived from an EMBL/GenBank/DDBJ whole genome shotgun (WGS) entry which is preliminary data.</text>
</comment>
<evidence type="ECO:0000256" key="2">
    <source>
        <dbReference type="ARBA" id="ARBA00010636"/>
    </source>
</evidence>
<dbReference type="SUPFAM" id="SSF49329">
    <property type="entry name" value="Cu,Zn superoxide dismutase-like"/>
    <property type="match status" value="1"/>
</dbReference>
<dbReference type="GO" id="GO:0005507">
    <property type="term" value="F:copper ion binding"/>
    <property type="evidence" value="ECO:0007669"/>
    <property type="project" value="InterPro"/>
</dbReference>
<evidence type="ECO:0000259" key="4">
    <source>
        <dbReference type="PROSITE" id="PS50846"/>
    </source>
</evidence>
<dbReference type="InterPro" id="IPR036423">
    <property type="entry name" value="SOD-like_Cu/Zn_dom_sf"/>
</dbReference>
<dbReference type="Pfam" id="PF00403">
    <property type="entry name" value="HMA"/>
    <property type="match status" value="1"/>
</dbReference>
<dbReference type="PANTHER" id="PTHR10003">
    <property type="entry name" value="SUPEROXIDE DISMUTASE CU-ZN -RELATED"/>
    <property type="match status" value="1"/>
</dbReference>